<protein>
    <recommendedName>
        <fullName evidence="4">TIR domain-containing protein</fullName>
    </recommendedName>
</protein>
<dbReference type="Pfam" id="PF00931">
    <property type="entry name" value="NB-ARC"/>
    <property type="match status" value="1"/>
</dbReference>
<dbReference type="InterPro" id="IPR035897">
    <property type="entry name" value="Toll_tir_struct_dom_sf"/>
</dbReference>
<dbReference type="PRINTS" id="PR00364">
    <property type="entry name" value="DISEASERSIST"/>
</dbReference>
<evidence type="ECO:0000256" key="3">
    <source>
        <dbReference type="SAM" id="MobiDB-lite"/>
    </source>
</evidence>
<dbReference type="Proteomes" id="UP000822688">
    <property type="component" value="Chromosome 8"/>
</dbReference>
<dbReference type="InterPro" id="IPR044974">
    <property type="entry name" value="Disease_R_plants"/>
</dbReference>
<dbReference type="SUPFAM" id="SSF52200">
    <property type="entry name" value="Toll/Interleukin receptor TIR domain"/>
    <property type="match status" value="1"/>
</dbReference>
<dbReference type="Gene3D" id="3.40.50.10140">
    <property type="entry name" value="Toll/interleukin-1 receptor homology (TIR) domain"/>
    <property type="match status" value="1"/>
</dbReference>
<evidence type="ECO:0000313" key="5">
    <source>
        <dbReference type="EMBL" id="KAG0563706.1"/>
    </source>
</evidence>
<organism evidence="5 6">
    <name type="scientific">Ceratodon purpureus</name>
    <name type="common">Fire moss</name>
    <name type="synonym">Dicranum purpureum</name>
    <dbReference type="NCBI Taxonomy" id="3225"/>
    <lineage>
        <taxon>Eukaryota</taxon>
        <taxon>Viridiplantae</taxon>
        <taxon>Streptophyta</taxon>
        <taxon>Embryophyta</taxon>
        <taxon>Bryophyta</taxon>
        <taxon>Bryophytina</taxon>
        <taxon>Bryopsida</taxon>
        <taxon>Dicranidae</taxon>
        <taxon>Pseudoditrichales</taxon>
        <taxon>Ditrichaceae</taxon>
        <taxon>Ceratodon</taxon>
    </lineage>
</organism>
<dbReference type="InterPro" id="IPR042197">
    <property type="entry name" value="Apaf_helical"/>
</dbReference>
<sequence>MDDQSLELSRPRKRPRGQCSSSFAATDVDYDVFLNHRGPDVKAGFISHLDEALRIAGLNPFLDKASLRKGRPALGSINDALEVAKIHVAVVSKGYAESKYCLTELVAMMRSGKPVIPVFYDVEPVDLRWVENGPFAKAFEKHKLKRTPEQVEEWRDALLKLAEITGICFRLSDYKGNEAELKQEVVDVVLSFICRDEELAIEHRLVGVKDQINACITTMELMSGPIRLLGLVGMGGIGKTTLAKAIYNHFVACKKFQAMSFLQKDHNPHSSMEEVGSSLSKRSQKQLLKDIFHISHKNQGNYKHWFEKISRQGPILVVLDDLCKKNEFDQVILNMDLLAPGSCIIVTSRDRDILKGIGKRCNFFLHEVKPLESDDSRQLFNLHAFGDGEAPPKFKSLANDVSKACGGLPLALKVAGSSLINRNSDEDLECIWPEAVDALKEDADVMDVLRWSYKCLSKQEKMMFLDIACIFCGWWKDEAMEIWKSCKESLCCGYKTLYTSLAKLIDKSLIVIDMTQRQNGGVLTMHGLLQELGRKIGMDDGSHIWEDGGTCGVEVINQRPRKVRALNLANGGECEFECEYFTKMSNLHFLVLDGCFFNGDLTIISKKLRCLRWRHMPMIQRPPVLNLINLISLDFSHSTKAANFWAESNPVLEGCPNLLNLNMTNCLSITTLPNSIGQLSRLQLLDLDRCKNLQELPSTIGQLSHLEKLRLQECECLESLPDSIPALPRLQELLIYMCTSMSKVPETMGLMTGLTEFQTDLATEWHAVAVGQQHGLKDLAVRKCSDEAITWLDTNSSLAHLHLLSRFIFRDCPAMSKLPHTIGLLTNLDWLSLWRCENLRELPNCIGQLKLLTSLYLGRCSSLETLPDCLGALTSLKWLVIVHCRSLTKLPESIGHLLRLEVLWIEGCGELQPLPESLRQLSALLWLGILDCGSLEGLGVLRVLPGLRIWGCTSVTNLSGSCLIVVDRNDYDPSWYNYDDGNQYISVRRDLKEMRVVEANDCGFLRLVQDAESGRSILQRVHKVDCCKLVMLKDREAI</sequence>
<dbReference type="InterPro" id="IPR055414">
    <property type="entry name" value="LRR_R13L4/SHOC2-like"/>
</dbReference>
<dbReference type="Gene3D" id="3.80.10.10">
    <property type="entry name" value="Ribonuclease Inhibitor"/>
    <property type="match status" value="2"/>
</dbReference>
<dbReference type="Gene3D" id="1.10.8.430">
    <property type="entry name" value="Helical domain of apoptotic protease-activating factors"/>
    <property type="match status" value="1"/>
</dbReference>
<dbReference type="PROSITE" id="PS50104">
    <property type="entry name" value="TIR"/>
    <property type="match status" value="1"/>
</dbReference>
<dbReference type="SUPFAM" id="SSF52058">
    <property type="entry name" value="L domain-like"/>
    <property type="match status" value="1"/>
</dbReference>
<dbReference type="GO" id="GO:0051707">
    <property type="term" value="P:response to other organism"/>
    <property type="evidence" value="ECO:0007669"/>
    <property type="project" value="UniProtKB-ARBA"/>
</dbReference>
<dbReference type="InterPro" id="IPR032675">
    <property type="entry name" value="LRR_dom_sf"/>
</dbReference>
<evidence type="ECO:0000256" key="2">
    <source>
        <dbReference type="ARBA" id="ARBA00022737"/>
    </source>
</evidence>
<dbReference type="GO" id="GO:0043531">
    <property type="term" value="F:ADP binding"/>
    <property type="evidence" value="ECO:0007669"/>
    <property type="project" value="InterPro"/>
</dbReference>
<dbReference type="InterPro" id="IPR058192">
    <property type="entry name" value="WHD_ROQ1-like"/>
</dbReference>
<name>A0A8T0GVK8_CERPU</name>
<comment type="caution">
    <text evidence="5">The sequence shown here is derived from an EMBL/GenBank/DDBJ whole genome shotgun (WGS) entry which is preliminary data.</text>
</comment>
<evidence type="ECO:0000313" key="6">
    <source>
        <dbReference type="Proteomes" id="UP000822688"/>
    </source>
</evidence>
<dbReference type="InterPro" id="IPR000157">
    <property type="entry name" value="TIR_dom"/>
</dbReference>
<dbReference type="AlphaFoldDB" id="A0A8T0GVK8"/>
<evidence type="ECO:0000256" key="1">
    <source>
        <dbReference type="ARBA" id="ARBA00022614"/>
    </source>
</evidence>
<feature type="region of interest" description="Disordered" evidence="3">
    <location>
        <begin position="1"/>
        <end position="20"/>
    </location>
</feature>
<dbReference type="GO" id="GO:0007165">
    <property type="term" value="P:signal transduction"/>
    <property type="evidence" value="ECO:0007669"/>
    <property type="project" value="InterPro"/>
</dbReference>
<proteinExistence type="predicted"/>
<dbReference type="PANTHER" id="PTHR11017">
    <property type="entry name" value="LEUCINE-RICH REPEAT-CONTAINING PROTEIN"/>
    <property type="match status" value="1"/>
</dbReference>
<dbReference type="Gene3D" id="3.40.50.300">
    <property type="entry name" value="P-loop containing nucleotide triphosphate hydrolases"/>
    <property type="match status" value="1"/>
</dbReference>
<dbReference type="PANTHER" id="PTHR11017:SF385">
    <property type="entry name" value="DISEASE RESISTANCE PROTEIN (TIR-NBS-LRR CLASS)-RELATED"/>
    <property type="match status" value="1"/>
</dbReference>
<keyword evidence="6" id="KW-1185">Reference proteome</keyword>
<accession>A0A8T0GVK8</accession>
<feature type="domain" description="TIR" evidence="4">
    <location>
        <begin position="28"/>
        <end position="193"/>
    </location>
</feature>
<dbReference type="InterPro" id="IPR027417">
    <property type="entry name" value="P-loop_NTPase"/>
</dbReference>
<dbReference type="InterPro" id="IPR002182">
    <property type="entry name" value="NB-ARC"/>
</dbReference>
<dbReference type="SUPFAM" id="SSF52540">
    <property type="entry name" value="P-loop containing nucleoside triphosphate hydrolases"/>
    <property type="match status" value="1"/>
</dbReference>
<dbReference type="Pfam" id="PF23282">
    <property type="entry name" value="WHD_ROQ1"/>
    <property type="match status" value="1"/>
</dbReference>
<dbReference type="Pfam" id="PF23598">
    <property type="entry name" value="LRR_14"/>
    <property type="match status" value="1"/>
</dbReference>
<evidence type="ECO:0000259" key="4">
    <source>
        <dbReference type="PROSITE" id="PS50104"/>
    </source>
</evidence>
<keyword evidence="1" id="KW-0433">Leucine-rich repeat</keyword>
<dbReference type="SMART" id="SM00255">
    <property type="entry name" value="TIR"/>
    <property type="match status" value="1"/>
</dbReference>
<dbReference type="GO" id="GO:0006952">
    <property type="term" value="P:defense response"/>
    <property type="evidence" value="ECO:0007669"/>
    <property type="project" value="UniProtKB-KW"/>
</dbReference>
<keyword evidence="2" id="KW-0677">Repeat</keyword>
<gene>
    <name evidence="5" type="ORF">KC19_8G053100</name>
</gene>
<dbReference type="Pfam" id="PF01582">
    <property type="entry name" value="TIR"/>
    <property type="match status" value="1"/>
</dbReference>
<dbReference type="EMBL" id="CM026429">
    <property type="protein sequence ID" value="KAG0563706.1"/>
    <property type="molecule type" value="Genomic_DNA"/>
</dbReference>
<reference evidence="5" key="1">
    <citation type="submission" date="2020-06" db="EMBL/GenBank/DDBJ databases">
        <title>WGS assembly of Ceratodon purpureus strain R40.</title>
        <authorList>
            <person name="Carey S.B."/>
            <person name="Jenkins J."/>
            <person name="Shu S."/>
            <person name="Lovell J.T."/>
            <person name="Sreedasyam A."/>
            <person name="Maumus F."/>
            <person name="Tiley G.P."/>
            <person name="Fernandez-Pozo N."/>
            <person name="Barry K."/>
            <person name="Chen C."/>
            <person name="Wang M."/>
            <person name="Lipzen A."/>
            <person name="Daum C."/>
            <person name="Saski C.A."/>
            <person name="Payton A.C."/>
            <person name="Mcbreen J.C."/>
            <person name="Conrad R.E."/>
            <person name="Kollar L.M."/>
            <person name="Olsson S."/>
            <person name="Huttunen S."/>
            <person name="Landis J.B."/>
            <person name="Wickett N.J."/>
            <person name="Johnson M.G."/>
            <person name="Rensing S.A."/>
            <person name="Grimwood J."/>
            <person name="Schmutz J."/>
            <person name="Mcdaniel S.F."/>
        </authorList>
    </citation>
    <scope>NUCLEOTIDE SEQUENCE</scope>
    <source>
        <strain evidence="5">R40</strain>
    </source>
</reference>